<feature type="region of interest" description="Disordered" evidence="1">
    <location>
        <begin position="1"/>
        <end position="79"/>
    </location>
</feature>
<organism evidence="2 3">
    <name type="scientific">Pelagomonas calceolata</name>
    <dbReference type="NCBI Taxonomy" id="35677"/>
    <lineage>
        <taxon>Eukaryota</taxon>
        <taxon>Sar</taxon>
        <taxon>Stramenopiles</taxon>
        <taxon>Ochrophyta</taxon>
        <taxon>Pelagophyceae</taxon>
        <taxon>Pelagomonadales</taxon>
        <taxon>Pelagomonadaceae</taxon>
        <taxon>Pelagomonas</taxon>
    </lineage>
</organism>
<keyword evidence="3" id="KW-1185">Reference proteome</keyword>
<evidence type="ECO:0000313" key="2">
    <source>
        <dbReference type="EMBL" id="CAH0364533.1"/>
    </source>
</evidence>
<name>A0A8J2S4G4_9STRA</name>
<feature type="compositionally biased region" description="Basic and acidic residues" evidence="1">
    <location>
        <begin position="182"/>
        <end position="191"/>
    </location>
</feature>
<dbReference type="AlphaFoldDB" id="A0A8J2S4G4"/>
<accession>A0A8J2S4G4</accession>
<feature type="compositionally biased region" description="Basic and acidic residues" evidence="1">
    <location>
        <begin position="14"/>
        <end position="24"/>
    </location>
</feature>
<gene>
    <name evidence="2" type="ORF">PECAL_1P09000</name>
</gene>
<reference evidence="2" key="1">
    <citation type="submission" date="2021-11" db="EMBL/GenBank/DDBJ databases">
        <authorList>
            <consortium name="Genoscope - CEA"/>
            <person name="William W."/>
        </authorList>
    </citation>
    <scope>NUCLEOTIDE SEQUENCE</scope>
</reference>
<evidence type="ECO:0000313" key="3">
    <source>
        <dbReference type="Proteomes" id="UP000789595"/>
    </source>
</evidence>
<dbReference type="EMBL" id="CAKKNE010000001">
    <property type="protein sequence ID" value="CAH0364533.1"/>
    <property type="molecule type" value="Genomic_DNA"/>
</dbReference>
<protein>
    <submittedName>
        <fullName evidence="2">Uncharacterized protein</fullName>
    </submittedName>
</protein>
<dbReference type="Proteomes" id="UP000789595">
    <property type="component" value="Unassembled WGS sequence"/>
</dbReference>
<sequence>MRQSWPGHRQRSRTSRDGRIDMARGPRYVDFGAIHRDRQRRRDAKASGHLGNVGQDEFTADGLVKAAPRPPRSHTTSTFDNGMEAFQAVSTAQRKSDARKTSLSDLAIGGGEALSAVFRSPELRRKAIQDALNSPTSVLTDISQAVRRGAAENSSFDLASLVRTKASLALLKPPEPEPEPEPVVKRRPSLERRRRARAFMKTVERRQSFEGDEEPATPREPKPVPVPAAAKRTGARRPGFDGAAGIKTNMRRFARKFGTAKERQQAIADNARLNGTDARTYAVAGATG</sequence>
<feature type="region of interest" description="Disordered" evidence="1">
    <location>
        <begin position="172"/>
        <end position="247"/>
    </location>
</feature>
<proteinExistence type="predicted"/>
<comment type="caution">
    <text evidence="2">The sequence shown here is derived from an EMBL/GenBank/DDBJ whole genome shotgun (WGS) entry which is preliminary data.</text>
</comment>
<evidence type="ECO:0000256" key="1">
    <source>
        <dbReference type="SAM" id="MobiDB-lite"/>
    </source>
</evidence>